<evidence type="ECO:0000313" key="1">
    <source>
        <dbReference type="EMBL" id="CAA9488213.1"/>
    </source>
</evidence>
<dbReference type="EMBL" id="CADCVR010000039">
    <property type="protein sequence ID" value="CAA9488213.1"/>
    <property type="molecule type" value="Genomic_DNA"/>
</dbReference>
<protein>
    <submittedName>
        <fullName evidence="1">Uncharacterized protein</fullName>
    </submittedName>
</protein>
<proteinExistence type="predicted"/>
<accession>A0A6J4S3A9</accession>
<dbReference type="AlphaFoldDB" id="A0A6J4S3A9"/>
<reference evidence="1" key="1">
    <citation type="submission" date="2020-02" db="EMBL/GenBank/DDBJ databases">
        <authorList>
            <person name="Meier V. D."/>
        </authorList>
    </citation>
    <scope>NUCLEOTIDE SEQUENCE</scope>
    <source>
        <strain evidence="1">AVDCRST_MAG53</strain>
    </source>
</reference>
<name>A0A6J4S3A9_9ACTN</name>
<organism evidence="1">
    <name type="scientific">uncultured Solirubrobacteraceae bacterium</name>
    <dbReference type="NCBI Taxonomy" id="1162706"/>
    <lineage>
        <taxon>Bacteria</taxon>
        <taxon>Bacillati</taxon>
        <taxon>Actinomycetota</taxon>
        <taxon>Thermoleophilia</taxon>
        <taxon>Solirubrobacterales</taxon>
        <taxon>Solirubrobacteraceae</taxon>
        <taxon>environmental samples</taxon>
    </lineage>
</organism>
<gene>
    <name evidence="1" type="ORF">AVDCRST_MAG53-1134</name>
</gene>
<sequence length="72" mass="8028">MSQDVVRFDLGFNSGGTASGQATETEWQRVEEAFTRGDEAVVAVEVEGARMWIRVSQVAWARVHRRGSRVGF</sequence>